<feature type="transmembrane region" description="Helical" evidence="1">
    <location>
        <begin position="170"/>
        <end position="189"/>
    </location>
</feature>
<reference evidence="2 3" key="1">
    <citation type="submission" date="2020-02" db="EMBL/GenBank/DDBJ databases">
        <title>Genome sequence of strain AETb3-4.</title>
        <authorList>
            <person name="Gao J."/>
            <person name="Zhang X."/>
        </authorList>
    </citation>
    <scope>NUCLEOTIDE SEQUENCE [LARGE SCALE GENOMIC DNA]</scope>
    <source>
        <strain evidence="2 3">AETb3-4</strain>
    </source>
</reference>
<keyword evidence="1" id="KW-1133">Transmembrane helix</keyword>
<feature type="transmembrane region" description="Helical" evidence="1">
    <location>
        <begin position="497"/>
        <end position="521"/>
    </location>
</feature>
<dbReference type="EMBL" id="JAAMFM010000004">
    <property type="protein sequence ID" value="NVM94254.1"/>
    <property type="molecule type" value="Genomic_DNA"/>
</dbReference>
<evidence type="ECO:0008006" key="4">
    <source>
        <dbReference type="Google" id="ProtNLM"/>
    </source>
</evidence>
<comment type="caution">
    <text evidence="2">The sequence shown here is derived from an EMBL/GenBank/DDBJ whole genome shotgun (WGS) entry which is preliminary data.</text>
</comment>
<keyword evidence="3" id="KW-1185">Reference proteome</keyword>
<dbReference type="SUPFAM" id="SSF53474">
    <property type="entry name" value="alpha/beta-Hydrolases"/>
    <property type="match status" value="1"/>
</dbReference>
<dbReference type="InterPro" id="IPR029058">
    <property type="entry name" value="AB_hydrolase_fold"/>
</dbReference>
<dbReference type="Proteomes" id="UP000543556">
    <property type="component" value="Unassembled WGS sequence"/>
</dbReference>
<evidence type="ECO:0000256" key="1">
    <source>
        <dbReference type="SAM" id="Phobius"/>
    </source>
</evidence>
<feature type="transmembrane region" description="Helical" evidence="1">
    <location>
        <begin position="353"/>
        <end position="376"/>
    </location>
</feature>
<feature type="transmembrane region" description="Helical" evidence="1">
    <location>
        <begin position="115"/>
        <end position="136"/>
    </location>
</feature>
<accession>A0A7Y7LYQ7</accession>
<keyword evidence="1" id="KW-0472">Membrane</keyword>
<evidence type="ECO:0000313" key="2">
    <source>
        <dbReference type="EMBL" id="NVM94254.1"/>
    </source>
</evidence>
<protein>
    <recommendedName>
        <fullName evidence="4">Lipase (Class 3)</fullName>
    </recommendedName>
</protein>
<organism evidence="2 3">
    <name type="scientific">Arthrobacter wenxiniae</name>
    <dbReference type="NCBI Taxonomy" id="2713570"/>
    <lineage>
        <taxon>Bacteria</taxon>
        <taxon>Bacillati</taxon>
        <taxon>Actinomycetota</taxon>
        <taxon>Actinomycetes</taxon>
        <taxon>Micrococcales</taxon>
        <taxon>Micrococcaceae</taxon>
        <taxon>Arthrobacter</taxon>
    </lineage>
</organism>
<feature type="transmembrane region" description="Helical" evidence="1">
    <location>
        <begin position="242"/>
        <end position="261"/>
    </location>
</feature>
<dbReference type="AlphaFoldDB" id="A0A7Y7LYQ7"/>
<evidence type="ECO:0000313" key="3">
    <source>
        <dbReference type="Proteomes" id="UP000543556"/>
    </source>
</evidence>
<keyword evidence="1" id="KW-0812">Transmembrane</keyword>
<feature type="transmembrane region" description="Helical" evidence="1">
    <location>
        <begin position="307"/>
        <end position="332"/>
    </location>
</feature>
<gene>
    <name evidence="2" type="ORF">G6034_04880</name>
</gene>
<name>A0A7Y7LYQ7_9MICC</name>
<feature type="transmembrane region" description="Helical" evidence="1">
    <location>
        <begin position="396"/>
        <end position="418"/>
    </location>
</feature>
<feature type="transmembrane region" description="Helical" evidence="1">
    <location>
        <begin position="459"/>
        <end position="477"/>
    </location>
</feature>
<feature type="transmembrane region" description="Helical" evidence="1">
    <location>
        <begin position="563"/>
        <end position="583"/>
    </location>
</feature>
<sequence>MVSGDDLGSFWIPKTPSKDAGLPPQFGSEVPANVRREAYSWGAMARYAPVPGANLLGKGAAVIRRVGWLMMLPFALCNAAYWMRPLTRKPKPGDGDGDAGLAGGRGWRDANGGGIVRVFGLFLTLLLVASATAASVDLIGTQCVRSGEICSTLPGLFNGLAALDQPRRNVVLAILPLAMLAVIYALSVLGRVRYAANVAAHPESGSLPAGPTTSADSASPGRPILQTKGFWYSPMMPRATELLHLSGAGALVVAMLAWDALYSPVPGCRDASTFFAPACGAGLSKVLVDGRNPARTVSAIAAGRGSFIVLLVAVAILIAVTCRILVSVTGNADVAGSGKPTGRTAGPVWRRELRWAASLLGLVVALGLVNAGLLWFPPESSAVASASAQQGSHFLGVFWTPGLLTLAMLGMSITGLGWRRGAGTAASLVLFAGSAACFIAGCLVMKMTPHRPGPAGLPAGLFVVAALLLACLAWRVLRKGDEGSRNREGWRGMGPGIIMTISLGVALALSSVLVVGTANFLNGKLSLTGGTADPVVWRIVTDGSAAANGAAPMVTEVPVYDQYGLALFITVIVVVFILAWVLCSQLFGKLFVLSTPDPNSMPTEGVTAGRYPDGRPQPSVPPIGSVARRVLEGRRTAALLHRVEHSLSWLAGTFLVGLMGSLGWSLVQPSIAEDGAPTRSLLTQGMSSAVLGIVALALVGGIVVSAASSTFRPAGVLWDLMCFLPNAAHPFGPPCYAERVVPELCARIEEWLDFDDAPEPHRKVILSAHSLGGVLAVACLFARHADGKDLGNIGLLTYGCQLRAYFGRFFPELFGPTVLGTPGSLGASLWAPDPWQRQVAKDYDTTHPHQSHPQSLSQLLTTPGDSLPRWINLWRRTDFLGFPVKSYAGNEIDRGADELDTSSYMLTLATHSNYPSSRAYPSAMAELLKRMGEPEV</sequence>
<feature type="transmembrane region" description="Helical" evidence="1">
    <location>
        <begin position="425"/>
        <end position="447"/>
    </location>
</feature>
<feature type="transmembrane region" description="Helical" evidence="1">
    <location>
        <begin position="687"/>
        <end position="707"/>
    </location>
</feature>
<feature type="transmembrane region" description="Helical" evidence="1">
    <location>
        <begin position="66"/>
        <end position="83"/>
    </location>
</feature>
<feature type="transmembrane region" description="Helical" evidence="1">
    <location>
        <begin position="647"/>
        <end position="667"/>
    </location>
</feature>
<proteinExistence type="predicted"/>